<dbReference type="EMBL" id="AP015037">
    <property type="protein sequence ID" value="BAT85095.1"/>
    <property type="molecule type" value="Genomic_DNA"/>
</dbReference>
<keyword evidence="1" id="KW-0472">Membrane</keyword>
<keyword evidence="1" id="KW-0812">Transmembrane</keyword>
<keyword evidence="1" id="KW-1133">Transmembrane helix</keyword>
<feature type="transmembrane region" description="Helical" evidence="1">
    <location>
        <begin position="38"/>
        <end position="66"/>
    </location>
</feature>
<reference evidence="2 3" key="1">
    <citation type="journal article" date="2015" name="Sci. Rep.">
        <title>The power of single molecule real-time sequencing technology in the de novo assembly of a eukaryotic genome.</title>
        <authorList>
            <person name="Sakai H."/>
            <person name="Naito K."/>
            <person name="Ogiso-Tanaka E."/>
            <person name="Takahashi Y."/>
            <person name="Iseki K."/>
            <person name="Muto C."/>
            <person name="Satou K."/>
            <person name="Teruya K."/>
            <person name="Shiroma A."/>
            <person name="Shimoji M."/>
            <person name="Hirano T."/>
            <person name="Itoh T."/>
            <person name="Kaga A."/>
            <person name="Tomooka N."/>
        </authorList>
    </citation>
    <scope>NUCLEOTIDE SEQUENCE [LARGE SCALE GENOMIC DNA]</scope>
    <source>
        <strain evidence="3">cv. Shumari</strain>
    </source>
</reference>
<feature type="non-terminal residue" evidence="2">
    <location>
        <position position="1"/>
    </location>
</feature>
<gene>
    <name evidence="2" type="primary">Vigan.04G259100</name>
    <name evidence="2" type="ORF">VIGAN_04259100</name>
</gene>
<keyword evidence="3" id="KW-1185">Reference proteome</keyword>
<dbReference type="AlphaFoldDB" id="A0A0S3RWY1"/>
<name>A0A0S3RWY1_PHAAN</name>
<evidence type="ECO:0000313" key="3">
    <source>
        <dbReference type="Proteomes" id="UP000291084"/>
    </source>
</evidence>
<sequence length="76" mass="8690">VILLMLREALRLMLSLFDSKRELLFPLLPHLCECLDHFLFFLVFHFAWVGIYCVSLALVGTCFLDLGGFKVTLGRG</sequence>
<accession>A0A0S3RWY1</accession>
<evidence type="ECO:0000313" key="2">
    <source>
        <dbReference type="EMBL" id="BAT85095.1"/>
    </source>
</evidence>
<protein>
    <submittedName>
        <fullName evidence="2">Uncharacterized protein</fullName>
    </submittedName>
</protein>
<evidence type="ECO:0000256" key="1">
    <source>
        <dbReference type="SAM" id="Phobius"/>
    </source>
</evidence>
<proteinExistence type="predicted"/>
<organism evidence="2 3">
    <name type="scientific">Vigna angularis var. angularis</name>
    <dbReference type="NCBI Taxonomy" id="157739"/>
    <lineage>
        <taxon>Eukaryota</taxon>
        <taxon>Viridiplantae</taxon>
        <taxon>Streptophyta</taxon>
        <taxon>Embryophyta</taxon>
        <taxon>Tracheophyta</taxon>
        <taxon>Spermatophyta</taxon>
        <taxon>Magnoliopsida</taxon>
        <taxon>eudicotyledons</taxon>
        <taxon>Gunneridae</taxon>
        <taxon>Pentapetalae</taxon>
        <taxon>rosids</taxon>
        <taxon>fabids</taxon>
        <taxon>Fabales</taxon>
        <taxon>Fabaceae</taxon>
        <taxon>Papilionoideae</taxon>
        <taxon>50 kb inversion clade</taxon>
        <taxon>NPAAA clade</taxon>
        <taxon>indigoferoid/millettioid clade</taxon>
        <taxon>Phaseoleae</taxon>
        <taxon>Vigna</taxon>
    </lineage>
</organism>
<dbReference type="Proteomes" id="UP000291084">
    <property type="component" value="Chromosome 4"/>
</dbReference>